<accession>A0ABS8T631</accession>
<keyword evidence="1" id="KW-0812">Transmembrane</keyword>
<feature type="transmembrane region" description="Helical" evidence="1">
    <location>
        <begin position="100"/>
        <end position="122"/>
    </location>
</feature>
<feature type="transmembrane region" description="Helical" evidence="1">
    <location>
        <begin position="142"/>
        <end position="166"/>
    </location>
</feature>
<organism evidence="2 3">
    <name type="scientific">Datura stramonium</name>
    <name type="common">Jimsonweed</name>
    <name type="synonym">Common thornapple</name>
    <dbReference type="NCBI Taxonomy" id="4076"/>
    <lineage>
        <taxon>Eukaryota</taxon>
        <taxon>Viridiplantae</taxon>
        <taxon>Streptophyta</taxon>
        <taxon>Embryophyta</taxon>
        <taxon>Tracheophyta</taxon>
        <taxon>Spermatophyta</taxon>
        <taxon>Magnoliopsida</taxon>
        <taxon>eudicotyledons</taxon>
        <taxon>Gunneridae</taxon>
        <taxon>Pentapetalae</taxon>
        <taxon>asterids</taxon>
        <taxon>lamiids</taxon>
        <taxon>Solanales</taxon>
        <taxon>Solanaceae</taxon>
        <taxon>Solanoideae</taxon>
        <taxon>Datureae</taxon>
        <taxon>Datura</taxon>
    </lineage>
</organism>
<feature type="transmembrane region" description="Helical" evidence="1">
    <location>
        <begin position="33"/>
        <end position="52"/>
    </location>
</feature>
<dbReference type="PANTHER" id="PTHR34656">
    <property type="entry name" value="PYRROLINE-5-CARBOXYLATE REDUCTASE"/>
    <property type="match status" value="1"/>
</dbReference>
<evidence type="ECO:0000313" key="2">
    <source>
        <dbReference type="EMBL" id="MCD7466841.1"/>
    </source>
</evidence>
<keyword evidence="3" id="KW-1185">Reference proteome</keyword>
<sequence>MAETKEQEPPIPENQSIISSMFLIRMMSKRRTWVFLFVSVYTILLSISWNFLKTVLSWYESTMSANSSNPTISVSSGWPALYASVLLGVAFGVLSMVAALAVAVPATLVTWITILVLLTFAGKPRRDLVLEGKKLTADITGFVVKVLIKEGNVVAALCAVLGYLALVFTRNKAQENGVD</sequence>
<evidence type="ECO:0000256" key="1">
    <source>
        <dbReference type="SAM" id="Phobius"/>
    </source>
</evidence>
<name>A0ABS8T631_DATST</name>
<protein>
    <recommendedName>
        <fullName evidence="4">Pyrroline-5-carboxylate reductase</fullName>
    </recommendedName>
</protein>
<keyword evidence="1" id="KW-1133">Transmembrane helix</keyword>
<comment type="caution">
    <text evidence="2">The sequence shown here is derived from an EMBL/GenBank/DDBJ whole genome shotgun (WGS) entry which is preliminary data.</text>
</comment>
<dbReference type="PANTHER" id="PTHR34656:SF1">
    <property type="entry name" value="PYRROLINE-5-CARBOXYLATE REDUCTASE"/>
    <property type="match status" value="1"/>
</dbReference>
<dbReference type="EMBL" id="JACEIK010001178">
    <property type="protein sequence ID" value="MCD7466841.1"/>
    <property type="molecule type" value="Genomic_DNA"/>
</dbReference>
<dbReference type="Proteomes" id="UP000823775">
    <property type="component" value="Unassembled WGS sequence"/>
</dbReference>
<gene>
    <name evidence="2" type="ORF">HAX54_003879</name>
</gene>
<proteinExistence type="predicted"/>
<reference evidence="2 3" key="1">
    <citation type="journal article" date="2021" name="BMC Genomics">
        <title>Datura genome reveals duplications of psychoactive alkaloid biosynthetic genes and high mutation rate following tissue culture.</title>
        <authorList>
            <person name="Rajewski A."/>
            <person name="Carter-House D."/>
            <person name="Stajich J."/>
            <person name="Litt A."/>
        </authorList>
    </citation>
    <scope>NUCLEOTIDE SEQUENCE [LARGE SCALE GENOMIC DNA]</scope>
    <source>
        <strain evidence="2">AR-01</strain>
    </source>
</reference>
<feature type="transmembrane region" description="Helical" evidence="1">
    <location>
        <begin position="72"/>
        <end position="93"/>
    </location>
</feature>
<evidence type="ECO:0008006" key="4">
    <source>
        <dbReference type="Google" id="ProtNLM"/>
    </source>
</evidence>
<keyword evidence="1" id="KW-0472">Membrane</keyword>
<evidence type="ECO:0000313" key="3">
    <source>
        <dbReference type="Proteomes" id="UP000823775"/>
    </source>
</evidence>